<proteinExistence type="predicted"/>
<accession>A0A344LSX3</accession>
<evidence type="ECO:0000313" key="2">
    <source>
        <dbReference type="Proteomes" id="UP000251561"/>
    </source>
</evidence>
<protein>
    <submittedName>
        <fullName evidence="1">Uncharacterized protein</fullName>
    </submittedName>
</protein>
<dbReference type="KEGG" id="ffl:HYN86_10570"/>
<gene>
    <name evidence="1" type="ORF">HYN86_10570</name>
</gene>
<reference evidence="1 2" key="1">
    <citation type="submission" date="2018-06" db="EMBL/GenBank/DDBJ databases">
        <title>Genome sequencing of Flavobacterium.</title>
        <authorList>
            <person name="Baek M.-G."/>
            <person name="Yi H."/>
        </authorList>
    </citation>
    <scope>NUCLEOTIDE SEQUENCE [LARGE SCALE GENOMIC DNA]</scope>
    <source>
        <strain evidence="1 2">HYN0086</strain>
    </source>
</reference>
<dbReference type="AlphaFoldDB" id="A0A344LSX3"/>
<dbReference type="EMBL" id="CP030261">
    <property type="protein sequence ID" value="AXB57015.1"/>
    <property type="molecule type" value="Genomic_DNA"/>
</dbReference>
<keyword evidence="2" id="KW-1185">Reference proteome</keyword>
<name>A0A344LSX3_9FLAO</name>
<organism evidence="1 2">
    <name type="scientific">Flavobacterium fluviale</name>
    <dbReference type="NCBI Taxonomy" id="2249356"/>
    <lineage>
        <taxon>Bacteria</taxon>
        <taxon>Pseudomonadati</taxon>
        <taxon>Bacteroidota</taxon>
        <taxon>Flavobacteriia</taxon>
        <taxon>Flavobacteriales</taxon>
        <taxon>Flavobacteriaceae</taxon>
        <taxon>Flavobacterium</taxon>
    </lineage>
</organism>
<dbReference type="Proteomes" id="UP000251561">
    <property type="component" value="Chromosome"/>
</dbReference>
<evidence type="ECO:0000313" key="1">
    <source>
        <dbReference type="EMBL" id="AXB57015.1"/>
    </source>
</evidence>
<sequence length="70" mass="8336">MIFLIIHYCFWNLKFKRSEFKKDSFFTLFPFLEFGIKENLNLNSFLKLFLGFSDNCVNNLSALSRILMGI</sequence>